<evidence type="ECO:0000256" key="1">
    <source>
        <dbReference type="SAM" id="MobiDB-lite"/>
    </source>
</evidence>
<feature type="region of interest" description="Disordered" evidence="1">
    <location>
        <begin position="21"/>
        <end position="52"/>
    </location>
</feature>
<dbReference type="AlphaFoldDB" id="A0A1I7J5G4"/>
<dbReference type="Proteomes" id="UP000183656">
    <property type="component" value="Unassembled WGS sequence"/>
</dbReference>
<proteinExistence type="predicted"/>
<evidence type="ECO:0000313" key="2">
    <source>
        <dbReference type="EMBL" id="SFU80381.1"/>
    </source>
</evidence>
<gene>
    <name evidence="2" type="ORF">SAMN04489707_102250</name>
</gene>
<keyword evidence="3" id="KW-1185">Reference proteome</keyword>
<dbReference type="EMBL" id="FPBX01000022">
    <property type="protein sequence ID" value="SFU80381.1"/>
    <property type="molecule type" value="Genomic_DNA"/>
</dbReference>
<name>A0A1I7J5G4_9BURK</name>
<protein>
    <submittedName>
        <fullName evidence="2">Uncharacterized protein</fullName>
    </submittedName>
</protein>
<accession>A0A1I7J5G4</accession>
<organism evidence="2 3">
    <name type="scientific">Paenacidovorax caeni</name>
    <dbReference type="NCBI Taxonomy" id="343013"/>
    <lineage>
        <taxon>Bacteria</taxon>
        <taxon>Pseudomonadati</taxon>
        <taxon>Pseudomonadota</taxon>
        <taxon>Betaproteobacteria</taxon>
        <taxon>Burkholderiales</taxon>
        <taxon>Comamonadaceae</taxon>
        <taxon>Paenacidovorax</taxon>
    </lineage>
</organism>
<sequence>MYQGDTGHRHVHSFSQALAQSRDAEADALKQRNARKRQRWPQARRYVSQGGGGAWMGARRAARGAVTQGSARRAGKWAFPGMPMATAGGASLRQIDSIHAQTTHMFALIRQQRTCCRPVFRVFQCVSLPCGAQQGPQALQTPAAVHARSPLASTCLRRGKPRKMSAGLNSREINHLHSTCAGETHYRGQTKPSPGGPPCRGGRRVERPALG</sequence>
<reference evidence="2 3" key="1">
    <citation type="submission" date="2016-10" db="EMBL/GenBank/DDBJ databases">
        <authorList>
            <person name="de Groot N.N."/>
        </authorList>
    </citation>
    <scope>NUCLEOTIDE SEQUENCE [LARGE SCALE GENOMIC DNA]</scope>
    <source>
        <strain evidence="2 3">R-24608</strain>
    </source>
</reference>
<dbReference type="STRING" id="343013.SAMN04489707_102250"/>
<feature type="region of interest" description="Disordered" evidence="1">
    <location>
        <begin position="184"/>
        <end position="211"/>
    </location>
</feature>
<evidence type="ECO:0000313" key="3">
    <source>
        <dbReference type="Proteomes" id="UP000183656"/>
    </source>
</evidence>